<dbReference type="CDD" id="cd02781">
    <property type="entry name" value="MopB_CT_Acetylene-hydratase"/>
    <property type="match status" value="1"/>
</dbReference>
<evidence type="ECO:0000256" key="4">
    <source>
        <dbReference type="ARBA" id="ARBA00023014"/>
    </source>
</evidence>
<dbReference type="GO" id="GO:0046872">
    <property type="term" value="F:metal ion binding"/>
    <property type="evidence" value="ECO:0007669"/>
    <property type="project" value="UniProtKB-KW"/>
</dbReference>
<keyword evidence="4" id="KW-0411">Iron-sulfur</keyword>
<evidence type="ECO:0000259" key="5">
    <source>
        <dbReference type="PROSITE" id="PS51085"/>
    </source>
</evidence>
<dbReference type="InterPro" id="IPR050612">
    <property type="entry name" value="Prok_Mopterin_Oxidored"/>
</dbReference>
<dbReference type="PANTHER" id="PTHR43742:SF6">
    <property type="entry name" value="OXIDOREDUCTASE YYAE-RELATED"/>
    <property type="match status" value="1"/>
</dbReference>
<dbReference type="Gene3D" id="2.20.25.90">
    <property type="entry name" value="ADC-like domains"/>
    <property type="match status" value="1"/>
</dbReference>
<dbReference type="GO" id="GO:0018818">
    <property type="term" value="F:acetylene hydratase activity"/>
    <property type="evidence" value="ECO:0007669"/>
    <property type="project" value="InterPro"/>
</dbReference>
<dbReference type="AlphaFoldDB" id="A0A640WBA8"/>
<dbReference type="PANTHER" id="PTHR43742">
    <property type="entry name" value="TRIMETHYLAMINE-N-OXIDE REDUCTASE"/>
    <property type="match status" value="1"/>
</dbReference>
<feature type="domain" description="FAD-binding FR-type" evidence="6">
    <location>
        <begin position="787"/>
        <end position="898"/>
    </location>
</feature>
<accession>A0A640WBA8</accession>
<dbReference type="CDD" id="cd00207">
    <property type="entry name" value="fer2"/>
    <property type="match status" value="1"/>
</dbReference>
<dbReference type="InterPro" id="IPR017927">
    <property type="entry name" value="FAD-bd_FR_type"/>
</dbReference>
<protein>
    <submittedName>
        <fullName evidence="8">Molybdopterin-dependent oxidoreductase</fullName>
    </submittedName>
</protein>
<dbReference type="EMBL" id="VTPX01000007">
    <property type="protein sequence ID" value="KAA0017544.1"/>
    <property type="molecule type" value="Genomic_DNA"/>
</dbReference>
<dbReference type="Pfam" id="PF01568">
    <property type="entry name" value="Molydop_binding"/>
    <property type="match status" value="1"/>
</dbReference>
<dbReference type="SUPFAM" id="SSF52343">
    <property type="entry name" value="Ferredoxin reductase-like, C-terminal NADP-linked domain"/>
    <property type="match status" value="1"/>
</dbReference>
<feature type="domain" description="2Fe-2S ferredoxin-type" evidence="5">
    <location>
        <begin position="1046"/>
        <end position="1125"/>
    </location>
</feature>
<evidence type="ECO:0000256" key="3">
    <source>
        <dbReference type="ARBA" id="ARBA00023004"/>
    </source>
</evidence>
<evidence type="ECO:0000259" key="6">
    <source>
        <dbReference type="PROSITE" id="PS51384"/>
    </source>
</evidence>
<dbReference type="InterPro" id="IPR006963">
    <property type="entry name" value="Mopterin_OxRdtase_4Fe-4S_dom"/>
</dbReference>
<dbReference type="PROSITE" id="PS51384">
    <property type="entry name" value="FAD_FR"/>
    <property type="match status" value="1"/>
</dbReference>
<dbReference type="Gene3D" id="3.10.20.30">
    <property type="match status" value="1"/>
</dbReference>
<comment type="caution">
    <text evidence="8">The sequence shown here is derived from an EMBL/GenBank/DDBJ whole genome shotgun (WGS) entry which is preliminary data.</text>
</comment>
<name>A0A640WBA8_9GAMM</name>
<dbReference type="InterPro" id="IPR009010">
    <property type="entry name" value="Asp_de-COase-like_dom_sf"/>
</dbReference>
<organism evidence="8 9">
    <name type="scientific">Salinicola corii</name>
    <dbReference type="NCBI Taxonomy" id="2606937"/>
    <lineage>
        <taxon>Bacteria</taxon>
        <taxon>Pseudomonadati</taxon>
        <taxon>Pseudomonadota</taxon>
        <taxon>Gammaproteobacteria</taxon>
        <taxon>Oceanospirillales</taxon>
        <taxon>Halomonadaceae</taxon>
        <taxon>Salinicola</taxon>
    </lineage>
</organism>
<keyword evidence="9" id="KW-1185">Reference proteome</keyword>
<dbReference type="Pfam" id="PF00384">
    <property type="entry name" value="Molybdopterin"/>
    <property type="match status" value="1"/>
</dbReference>
<dbReference type="CDD" id="cd06184">
    <property type="entry name" value="flavohem_like_fad_nad_binding"/>
    <property type="match status" value="1"/>
</dbReference>
<keyword evidence="3" id="KW-0408">Iron</keyword>
<comment type="similarity">
    <text evidence="1">Belongs to the prokaryotic molybdopterin-containing oxidoreductase family.</text>
</comment>
<dbReference type="GO" id="GO:0016491">
    <property type="term" value="F:oxidoreductase activity"/>
    <property type="evidence" value="ECO:0007669"/>
    <property type="project" value="InterPro"/>
</dbReference>
<reference evidence="8 9" key="1">
    <citation type="submission" date="2019-08" db="EMBL/GenBank/DDBJ databases">
        <title>Bioinformatics analysis of the strain L3 and L5.</title>
        <authorList>
            <person name="Li X."/>
        </authorList>
    </citation>
    <scope>NUCLEOTIDE SEQUENCE [LARGE SCALE GENOMIC DNA]</scope>
    <source>
        <strain evidence="8 9">L3</strain>
    </source>
</reference>
<evidence type="ECO:0000313" key="9">
    <source>
        <dbReference type="Proteomes" id="UP000466024"/>
    </source>
</evidence>
<dbReference type="Proteomes" id="UP000466024">
    <property type="component" value="Unassembled WGS sequence"/>
</dbReference>
<dbReference type="Pfam" id="PF00175">
    <property type="entry name" value="NAD_binding_1"/>
    <property type="match status" value="1"/>
</dbReference>
<dbReference type="GO" id="GO:0051536">
    <property type="term" value="F:iron-sulfur cluster binding"/>
    <property type="evidence" value="ECO:0007669"/>
    <property type="project" value="UniProtKB-KW"/>
</dbReference>
<dbReference type="Gene3D" id="3.40.50.740">
    <property type="match status" value="1"/>
</dbReference>
<proteinExistence type="inferred from homology"/>
<dbReference type="PROSITE" id="PS51085">
    <property type="entry name" value="2FE2S_FER_2"/>
    <property type="match status" value="1"/>
</dbReference>
<dbReference type="InterPro" id="IPR001041">
    <property type="entry name" value="2Fe-2S_ferredoxin-type"/>
</dbReference>
<feature type="domain" description="4Fe-4S Mo/W bis-MGD-type" evidence="7">
    <location>
        <begin position="4"/>
        <end position="59"/>
    </location>
</feature>
<gene>
    <name evidence="8" type="ORF">F0A16_13435</name>
</gene>
<dbReference type="Pfam" id="PF00111">
    <property type="entry name" value="Fer2"/>
    <property type="match status" value="1"/>
</dbReference>
<dbReference type="InterPro" id="IPR037949">
    <property type="entry name" value="MopB_CT_Acetylene-hydratase"/>
</dbReference>
<dbReference type="Pfam" id="PF04879">
    <property type="entry name" value="Molybdop_Fe4S4"/>
    <property type="match status" value="1"/>
</dbReference>
<dbReference type="Gene3D" id="3.40.228.10">
    <property type="entry name" value="Dimethylsulfoxide Reductase, domain 2"/>
    <property type="match status" value="1"/>
</dbReference>
<dbReference type="SUPFAM" id="SSF53706">
    <property type="entry name" value="Formate dehydrogenase/DMSO reductase, domains 1-3"/>
    <property type="match status" value="1"/>
</dbReference>
<keyword evidence="2" id="KW-0479">Metal-binding</keyword>
<dbReference type="Gene3D" id="3.40.50.80">
    <property type="entry name" value="Nucleotide-binding domain of ferredoxin-NADP reductase (FNR) module"/>
    <property type="match status" value="1"/>
</dbReference>
<dbReference type="RefSeq" id="WP_149435911.1">
    <property type="nucleotide sequence ID" value="NZ_VTPX01000007.1"/>
</dbReference>
<dbReference type="InterPro" id="IPR017938">
    <property type="entry name" value="Riboflavin_synthase-like_b-brl"/>
</dbReference>
<dbReference type="Gene3D" id="2.40.30.10">
    <property type="entry name" value="Translation factors"/>
    <property type="match status" value="1"/>
</dbReference>
<dbReference type="GO" id="GO:0043546">
    <property type="term" value="F:molybdopterin cofactor binding"/>
    <property type="evidence" value="ECO:0007669"/>
    <property type="project" value="InterPro"/>
</dbReference>
<evidence type="ECO:0000256" key="2">
    <source>
        <dbReference type="ARBA" id="ARBA00022723"/>
    </source>
</evidence>
<evidence type="ECO:0000256" key="1">
    <source>
        <dbReference type="ARBA" id="ARBA00010312"/>
    </source>
</evidence>
<dbReference type="SUPFAM" id="SSF50692">
    <property type="entry name" value="ADC-like"/>
    <property type="match status" value="1"/>
</dbReference>
<dbReference type="InterPro" id="IPR006657">
    <property type="entry name" value="MoPterin_dinucl-bd_dom"/>
</dbReference>
<dbReference type="InterPro" id="IPR039261">
    <property type="entry name" value="FNR_nucleotide-bd"/>
</dbReference>
<sequence length="1125" mass="123367">MTTLNKVPGFCTLCRSRCGTLNHLDGDRLIKVEALPSHPTGRATCAKGRAAPELIDDPERILYPLRRTHPKGSEDPGWERIGWEDALALVAERLAYYRDTHGQESVVFSVTTPSGTPMSDSIDWIERFIRLYGSPNTLYGTEICNWHKDVAHRFTFGCGMPTADYANSKLNVLWGHNPSHVWLAQAGEIAAGGTNGARLLVVDPRETPLAKRADLWLAIRPGTDAVLAMAIARELIRHERYDQSFIRNWSNAPLLVDEASGKFLKASNGNFLAWHLESGQPVELDTRLPPTNDQTRALALEGRYRLVREGTGACHARPAFDHYRRACDEWPLERAAAVTGLSTGTIVRAAEMIAEAGAAVSYHAWTGIGQHANATQTERALATLYALTGSFDRPGGNRQWARPPTNSVNDLELLAESQRRKALGLDARPLGPASSGWISAEALYEAVETGLPYRPRMLFGFGGNFLVSQPDPARGERALAALEFHVHCDLYPSPTNAYADLLLPVGTPWEREGLRVGFEINPEAAAHVQLRPAMVSPRGEARPDHAIAMALGCRLGMGEAFFDGDIERGWNHILAPSGLDVEHLRQRPEGYRVPLTQTPCGYAVQDASGRPRGFETPTRRVELYSQTLADAGYPGVPAYRPSSLPEPRLPLTLVSVKNGFYCHSQQRQIASLRRRSPEPTLTIGSDLARARGLNAGDRAELLGIRGSIVLDVVIDETLAPDLVITDYGWWQACDDLGRPGSPLHGPGSRNVNAIIDTRRRDPVSGALPLRSAPCDIRRSQTDSGRWQGYRRMRVSERIVETPEVTSFWLEPANGLSLPDYLPGQHIATRLTRDGRHLQRSYSLSGPADASGHRRYRISIRRAPDAMQSVESVSAYWHERVAVGDEVDIQAPAGQFTLPRRHRLPIVLMAGGIGITPFLSLLETLSREASPQMPDITLLHASRNRHLHAFRERLAELAMALPGLRIVTAYSAPEEGDRGHSMSGRIDDEALTRLQLPRDARYYLCASPAMVDDLTTALRARGVAPQAIFSEVFLSPPAPATRGLQPRRVRLARTGSEFVWHPQEGSLLDSAERHGVALPSGCRVGQCESCAVGVIAGEVNEPSNALEAGQCLSCQAVPLTDLTLDA</sequence>
<dbReference type="InterPro" id="IPR001433">
    <property type="entry name" value="OxRdtase_FAD/NAD-bd"/>
</dbReference>
<evidence type="ECO:0000259" key="7">
    <source>
        <dbReference type="PROSITE" id="PS51669"/>
    </source>
</evidence>
<dbReference type="PROSITE" id="PS51669">
    <property type="entry name" value="4FE4S_MOW_BIS_MGD"/>
    <property type="match status" value="1"/>
</dbReference>
<dbReference type="InterPro" id="IPR006656">
    <property type="entry name" value="Mopterin_OxRdtase"/>
</dbReference>
<dbReference type="SMART" id="SM00926">
    <property type="entry name" value="Molybdop_Fe4S4"/>
    <property type="match status" value="1"/>
</dbReference>
<dbReference type="InterPro" id="IPR036010">
    <property type="entry name" value="2Fe-2S_ferredoxin-like_sf"/>
</dbReference>
<dbReference type="SUPFAM" id="SSF63380">
    <property type="entry name" value="Riboflavin synthase domain-like"/>
    <property type="match status" value="1"/>
</dbReference>
<dbReference type="SUPFAM" id="SSF54292">
    <property type="entry name" value="2Fe-2S ferredoxin-like"/>
    <property type="match status" value="1"/>
</dbReference>
<dbReference type="Gene3D" id="3.40.50.12440">
    <property type="match status" value="1"/>
</dbReference>
<evidence type="ECO:0000313" key="8">
    <source>
        <dbReference type="EMBL" id="KAA0017544.1"/>
    </source>
</evidence>
<dbReference type="Gene3D" id="2.40.40.20">
    <property type="match status" value="1"/>
</dbReference>
<dbReference type="InterPro" id="IPR012675">
    <property type="entry name" value="Beta-grasp_dom_sf"/>
</dbReference>